<dbReference type="OrthoDB" id="10033548at2759"/>
<reference evidence="2 4" key="1">
    <citation type="journal article" date="2014" name="BMC Genomics">
        <title>Genome sequence of Anopheles sinensis provides insight into genetics basis of mosquito competence for malaria parasites.</title>
        <authorList>
            <person name="Zhou D."/>
            <person name="Zhang D."/>
            <person name="Ding G."/>
            <person name="Shi L."/>
            <person name="Hou Q."/>
            <person name="Ye Y."/>
            <person name="Xu Y."/>
            <person name="Zhou H."/>
            <person name="Xiong C."/>
            <person name="Li S."/>
            <person name="Yu J."/>
            <person name="Hong S."/>
            <person name="Yu X."/>
            <person name="Zou P."/>
            <person name="Chen C."/>
            <person name="Chang X."/>
            <person name="Wang W."/>
            <person name="Lv Y."/>
            <person name="Sun Y."/>
            <person name="Ma L."/>
            <person name="Shen B."/>
            <person name="Zhu C."/>
        </authorList>
    </citation>
    <scope>NUCLEOTIDE SEQUENCE [LARGE SCALE GENOMIC DNA]</scope>
</reference>
<sequence length="377" mass="35742">MGDFLYSSSVLANESCVTNPSLLDTLSINNLLNIKHLTTGGADIGAGSGVSDSLGTIGESSSSSSSVSGLGERSKNNNASTISKMASGGGGGLSLGPNGTDVDGQGLLMTSSVAASSCGVGGLSSVSSIITTAMSSEGCSLSLALGSGGGGGADHDGTVTSSLLNGGSITSPSIGVNLGNANGNNNSTGHSHSNNGSSSSNGSNANGNGNGAGGAGGNPNNANNNLLLDSAADQLQLQSVAEELSLKASDLGCLSVTSNLMNGSSHIGSCLAPSGLGFGATPDHSSPWSTGPDEAGQGGTAGGHLSMNGLGGTSSAQFPNKAGSLSLSSGGGSGSSGGGGGGGMGGMGGMGGGFPGPLDMDENRDPFLSSYQVSDYT</sequence>
<dbReference type="VEuPathDB" id="VectorBase:ASIC008439"/>
<dbReference type="VEuPathDB" id="VectorBase:ASIS023359"/>
<feature type="compositionally biased region" description="Gly residues" evidence="1">
    <location>
        <begin position="208"/>
        <end position="217"/>
    </location>
</feature>
<accession>A0A084VSG4</accession>
<feature type="region of interest" description="Disordered" evidence="1">
    <location>
        <begin position="55"/>
        <end position="83"/>
    </location>
</feature>
<proteinExistence type="predicted"/>
<evidence type="ECO:0000313" key="3">
    <source>
        <dbReference type="EnsemblMetazoa" id="ASIC008439-PA"/>
    </source>
</evidence>
<name>A0A084VSG4_ANOSI</name>
<feature type="compositionally biased region" description="Low complexity" evidence="1">
    <location>
        <begin position="179"/>
        <end position="207"/>
    </location>
</feature>
<reference evidence="3" key="2">
    <citation type="submission" date="2020-05" db="UniProtKB">
        <authorList>
            <consortium name="EnsemblMetazoa"/>
        </authorList>
    </citation>
    <scope>IDENTIFICATION</scope>
</reference>
<dbReference type="Proteomes" id="UP000030765">
    <property type="component" value="Unassembled WGS sequence"/>
</dbReference>
<protein>
    <submittedName>
        <fullName evidence="2">AGAP013171-PA-like protein</fullName>
    </submittedName>
</protein>
<feature type="region of interest" description="Disordered" evidence="1">
    <location>
        <begin position="281"/>
        <end position="377"/>
    </location>
</feature>
<organism evidence="3 4">
    <name type="scientific">Anopheles sinensis</name>
    <name type="common">Mosquito</name>
    <dbReference type="NCBI Taxonomy" id="74873"/>
    <lineage>
        <taxon>Eukaryota</taxon>
        <taxon>Metazoa</taxon>
        <taxon>Ecdysozoa</taxon>
        <taxon>Arthropoda</taxon>
        <taxon>Hexapoda</taxon>
        <taxon>Insecta</taxon>
        <taxon>Pterygota</taxon>
        <taxon>Neoptera</taxon>
        <taxon>Endopterygota</taxon>
        <taxon>Diptera</taxon>
        <taxon>Nematocera</taxon>
        <taxon>Culicoidea</taxon>
        <taxon>Culicidae</taxon>
        <taxon>Anophelinae</taxon>
        <taxon>Anopheles</taxon>
    </lineage>
</organism>
<evidence type="ECO:0000313" key="2">
    <source>
        <dbReference type="EMBL" id="KFB40908.1"/>
    </source>
</evidence>
<evidence type="ECO:0000313" key="4">
    <source>
        <dbReference type="Proteomes" id="UP000030765"/>
    </source>
</evidence>
<gene>
    <name evidence="2" type="ORF">ZHAS_00008439</name>
</gene>
<feature type="compositionally biased region" description="Low complexity" evidence="1">
    <location>
        <begin position="55"/>
        <end position="71"/>
    </location>
</feature>
<keyword evidence="4" id="KW-1185">Reference proteome</keyword>
<feature type="region of interest" description="Disordered" evidence="1">
    <location>
        <begin position="175"/>
        <end position="225"/>
    </location>
</feature>
<dbReference type="AlphaFoldDB" id="A0A084VSG4"/>
<dbReference type="EMBL" id="KE525048">
    <property type="protein sequence ID" value="KFB40908.1"/>
    <property type="molecule type" value="Genomic_DNA"/>
</dbReference>
<evidence type="ECO:0000256" key="1">
    <source>
        <dbReference type="SAM" id="MobiDB-lite"/>
    </source>
</evidence>
<dbReference type="EMBL" id="ATLV01015971">
    <property type="status" value="NOT_ANNOTATED_CDS"/>
    <property type="molecule type" value="Genomic_DNA"/>
</dbReference>
<feature type="compositionally biased region" description="Gly residues" evidence="1">
    <location>
        <begin position="329"/>
        <end position="355"/>
    </location>
</feature>
<dbReference type="EnsemblMetazoa" id="ASIC008439-RA">
    <property type="protein sequence ID" value="ASIC008439-PA"/>
    <property type="gene ID" value="ASIC008439"/>
</dbReference>